<evidence type="ECO:0000313" key="2">
    <source>
        <dbReference type="EMBL" id="AMO38495.1"/>
    </source>
</evidence>
<dbReference type="Proteomes" id="UP000036902">
    <property type="component" value="Chromosome"/>
</dbReference>
<dbReference type="RefSeq" id="WP_048707896.1">
    <property type="nucleotide sequence ID" value="NZ_CP014646.1"/>
</dbReference>
<name>A0A127K953_9RHOO</name>
<gene>
    <name evidence="2" type="ORF">AC731_017030</name>
</gene>
<feature type="region of interest" description="Disordered" evidence="1">
    <location>
        <begin position="1"/>
        <end position="88"/>
    </location>
</feature>
<sequence>MDGISSSAAMQPRELMRQSEARITDPRALQAPTRPDAPASPAASEPASAVVTLSDAARSQASRPAQPDQNTPEARAAAAVQGAPAEDGQVSYTAQRAVEAYRDVEQVAVARDAAMPPGQQAPSLLRG</sequence>
<protein>
    <submittedName>
        <fullName evidence="2">Uncharacterized protein</fullName>
    </submittedName>
</protein>
<feature type="compositionally biased region" description="Low complexity" evidence="1">
    <location>
        <begin position="31"/>
        <end position="49"/>
    </location>
</feature>
<organism evidence="2 3">
    <name type="scientific">Thauera humireducens</name>
    <dbReference type="NCBI Taxonomy" id="1134435"/>
    <lineage>
        <taxon>Bacteria</taxon>
        <taxon>Pseudomonadati</taxon>
        <taxon>Pseudomonadota</taxon>
        <taxon>Betaproteobacteria</taxon>
        <taxon>Rhodocyclales</taxon>
        <taxon>Zoogloeaceae</taxon>
        <taxon>Thauera</taxon>
    </lineage>
</organism>
<feature type="compositionally biased region" description="Basic and acidic residues" evidence="1">
    <location>
        <begin position="14"/>
        <end position="25"/>
    </location>
</feature>
<accession>A0A127K953</accession>
<evidence type="ECO:0000313" key="3">
    <source>
        <dbReference type="Proteomes" id="UP000036902"/>
    </source>
</evidence>
<feature type="compositionally biased region" description="Low complexity" evidence="1">
    <location>
        <begin position="74"/>
        <end position="85"/>
    </location>
</feature>
<feature type="compositionally biased region" description="Polar residues" evidence="1">
    <location>
        <begin position="57"/>
        <end position="72"/>
    </location>
</feature>
<dbReference type="EMBL" id="CP014646">
    <property type="protein sequence ID" value="AMO38495.1"/>
    <property type="molecule type" value="Genomic_DNA"/>
</dbReference>
<keyword evidence="3" id="KW-1185">Reference proteome</keyword>
<evidence type="ECO:0000256" key="1">
    <source>
        <dbReference type="SAM" id="MobiDB-lite"/>
    </source>
</evidence>
<dbReference type="AlphaFoldDB" id="A0A127K953"/>
<proteinExistence type="predicted"/>
<reference evidence="3" key="1">
    <citation type="submission" date="2016-03" db="EMBL/GenBank/DDBJ databases">
        <authorList>
            <person name="Ma C."/>
            <person name="Zhou S."/>
            <person name="Yang G."/>
        </authorList>
    </citation>
    <scope>NUCLEOTIDE SEQUENCE [LARGE SCALE GENOMIC DNA]</scope>
    <source>
        <strain evidence="3">SgZ-1</strain>
    </source>
</reference>
<dbReference type="KEGG" id="thu:AC731_017030"/>